<protein>
    <submittedName>
        <fullName evidence="2">Catechol 2,3-dioxygenase</fullName>
    </submittedName>
</protein>
<dbReference type="AlphaFoldDB" id="A0A1T4NJR0"/>
<name>A0A1T4NJR0_9ENTE</name>
<dbReference type="Pfam" id="PF14507">
    <property type="entry name" value="CppA_C"/>
    <property type="match status" value="1"/>
</dbReference>
<sequence>MVNSVLRNACLKDLAIRVKNRDKMIDFYRNVLKFRLISEENAVAFFGVAADKEIRFTLEESPEYRTRAVVGEQKLHVFQIRLSKKEDFLATAGEILKRELPIEFAWKKGEAMGFVLRDPEGNRVGVYVSDVALSAKDAERVELSTLVEKEVSVDTWSEAKIDYLKLNVPNLEVAKAFYEKAFQLSFNERQELSILDDFTLALTERSGEDLIGNVDKLWDIEYVEIFVENSEEIKRLIQHFSDKEIEFFVDKKHQLFTISDTSGLEWWFMLQK</sequence>
<gene>
    <name evidence="2" type="ORF">SAMN02745116_01453</name>
</gene>
<dbReference type="InterPro" id="IPR029068">
    <property type="entry name" value="Glyas_Bleomycin-R_OHBP_Dase"/>
</dbReference>
<dbReference type="EMBL" id="FUXI01000015">
    <property type="protein sequence ID" value="SJZ79520.1"/>
    <property type="molecule type" value="Genomic_DNA"/>
</dbReference>
<dbReference type="PANTHER" id="PTHR43279:SF1">
    <property type="entry name" value="CATECHOL-2,3-DIOXYGENASE"/>
    <property type="match status" value="1"/>
</dbReference>
<evidence type="ECO:0000313" key="2">
    <source>
        <dbReference type="EMBL" id="SJZ79520.1"/>
    </source>
</evidence>
<evidence type="ECO:0000313" key="3">
    <source>
        <dbReference type="Proteomes" id="UP000190328"/>
    </source>
</evidence>
<keyword evidence="3" id="KW-1185">Reference proteome</keyword>
<reference evidence="2 3" key="1">
    <citation type="submission" date="2017-02" db="EMBL/GenBank/DDBJ databases">
        <authorList>
            <person name="Peterson S.W."/>
        </authorList>
    </citation>
    <scope>NUCLEOTIDE SEQUENCE [LARGE SCALE GENOMIC DNA]</scope>
    <source>
        <strain evidence="2 3">ATCC BAA-1030</strain>
    </source>
</reference>
<evidence type="ECO:0000259" key="1">
    <source>
        <dbReference type="PROSITE" id="PS51819"/>
    </source>
</evidence>
<dbReference type="Pfam" id="PF14506">
    <property type="entry name" value="CppA_N"/>
    <property type="match status" value="1"/>
</dbReference>
<dbReference type="PANTHER" id="PTHR43279">
    <property type="entry name" value="CATECHOL-2,3-DIOXYGENASE"/>
    <property type="match status" value="1"/>
</dbReference>
<dbReference type="SUPFAM" id="SSF54593">
    <property type="entry name" value="Glyoxalase/Bleomycin resistance protein/Dihydroxybiphenyl dioxygenase"/>
    <property type="match status" value="2"/>
</dbReference>
<dbReference type="Proteomes" id="UP000190328">
    <property type="component" value="Unassembled WGS sequence"/>
</dbReference>
<dbReference type="RefSeq" id="WP_078807389.1">
    <property type="nucleotide sequence ID" value="NZ_FUXI01000015.1"/>
</dbReference>
<feature type="domain" description="VOC" evidence="1">
    <location>
        <begin position="10"/>
        <end position="129"/>
    </location>
</feature>
<dbReference type="InterPro" id="IPR037523">
    <property type="entry name" value="VOC_core"/>
</dbReference>
<accession>A0A1T4NJR0</accession>
<dbReference type="Gene3D" id="3.10.180.10">
    <property type="entry name" value="2,3-Dihydroxybiphenyl 1,2-Dioxygenase, domain 1"/>
    <property type="match status" value="2"/>
</dbReference>
<proteinExistence type="predicted"/>
<keyword evidence="2" id="KW-0223">Dioxygenase</keyword>
<organism evidence="2 3">
    <name type="scientific">Pilibacter termitis</name>
    <dbReference type="NCBI Taxonomy" id="263852"/>
    <lineage>
        <taxon>Bacteria</taxon>
        <taxon>Bacillati</taxon>
        <taxon>Bacillota</taxon>
        <taxon>Bacilli</taxon>
        <taxon>Lactobacillales</taxon>
        <taxon>Enterococcaceae</taxon>
        <taxon>Pilibacter</taxon>
    </lineage>
</organism>
<dbReference type="OrthoDB" id="9792626at2"/>
<dbReference type="InterPro" id="IPR032703">
    <property type="entry name" value="CppA_C"/>
</dbReference>
<dbReference type="InterPro" id="IPR032702">
    <property type="entry name" value="CppA_N"/>
</dbReference>
<keyword evidence="2" id="KW-0560">Oxidoreductase</keyword>
<dbReference type="GO" id="GO:0051213">
    <property type="term" value="F:dioxygenase activity"/>
    <property type="evidence" value="ECO:0007669"/>
    <property type="project" value="UniProtKB-KW"/>
</dbReference>
<dbReference type="STRING" id="263852.SAMN02745116_01453"/>
<dbReference type="PROSITE" id="PS51819">
    <property type="entry name" value="VOC"/>
    <property type="match status" value="1"/>
</dbReference>